<dbReference type="Pfam" id="PF13490">
    <property type="entry name" value="zf-HC2"/>
    <property type="match status" value="1"/>
</dbReference>
<dbReference type="Gene3D" id="1.25.10.10">
    <property type="entry name" value="Leucine-rich Repeat Variant"/>
    <property type="match status" value="1"/>
</dbReference>
<name>A0A371JRB5_9FLAO</name>
<dbReference type="Pfam" id="PF13646">
    <property type="entry name" value="HEAT_2"/>
    <property type="match status" value="1"/>
</dbReference>
<dbReference type="Gene3D" id="1.10.10.1320">
    <property type="entry name" value="Anti-sigma factor, zinc-finger domain"/>
    <property type="match status" value="1"/>
</dbReference>
<sequence length="264" mass="29644">MSADNKHISKLIPDYLDNNLEPSDRKKVEEHLSECGECQIELEETKKLFVAFDTTIEVPSDRLTSKFDEMLQAEKEASGKVVSFFPKKEKSQWAGNLLKVAASIALLVASFQMGGVFQQKKSNEDMLVLRNESLQMKQTAMLSLMENQSASKRIQGVSYIDEFENPDEAIIDALANRLLFDDNDNVRLTASEALAKFATSETVKNVFIEALGKEKNPSIQIAIIQILVGIQEKKAIAPMKKLLEQEDTHPFIKEEIKAVLPKII</sequence>
<dbReference type="EMBL" id="QTJX01000002">
    <property type="protein sequence ID" value="RDY60044.1"/>
    <property type="molecule type" value="Genomic_DNA"/>
</dbReference>
<dbReference type="RefSeq" id="WP_116184654.1">
    <property type="nucleotide sequence ID" value="NZ_QTJX01000002.1"/>
</dbReference>
<evidence type="ECO:0000259" key="1">
    <source>
        <dbReference type="Pfam" id="PF13490"/>
    </source>
</evidence>
<comment type="caution">
    <text evidence="2">The sequence shown here is derived from an EMBL/GenBank/DDBJ whole genome shotgun (WGS) entry which is preliminary data.</text>
</comment>
<dbReference type="InterPro" id="IPR027383">
    <property type="entry name" value="Znf_put"/>
</dbReference>
<dbReference type="OrthoDB" id="662215at2"/>
<dbReference type="InterPro" id="IPR011989">
    <property type="entry name" value="ARM-like"/>
</dbReference>
<feature type="domain" description="Putative zinc-finger" evidence="1">
    <location>
        <begin position="7"/>
        <end position="39"/>
    </location>
</feature>
<gene>
    <name evidence="2" type="ORF">DX873_11935</name>
</gene>
<dbReference type="InterPro" id="IPR041916">
    <property type="entry name" value="Anti_sigma_zinc_sf"/>
</dbReference>
<organism evidence="2 3">
    <name type="scientific">Flagellimonas nanhaiensis</name>
    <dbReference type="NCBI Taxonomy" id="2292706"/>
    <lineage>
        <taxon>Bacteria</taxon>
        <taxon>Pseudomonadati</taxon>
        <taxon>Bacteroidota</taxon>
        <taxon>Flavobacteriia</taxon>
        <taxon>Flavobacteriales</taxon>
        <taxon>Flavobacteriaceae</taxon>
        <taxon>Flagellimonas</taxon>
    </lineage>
</organism>
<evidence type="ECO:0000313" key="3">
    <source>
        <dbReference type="Proteomes" id="UP000261828"/>
    </source>
</evidence>
<protein>
    <submittedName>
        <fullName evidence="2">DUF2887 domain-containing protein</fullName>
    </submittedName>
</protein>
<keyword evidence="3" id="KW-1185">Reference proteome</keyword>
<proteinExistence type="predicted"/>
<dbReference type="AlphaFoldDB" id="A0A371JRB5"/>
<reference evidence="2 3" key="1">
    <citation type="submission" date="2018-08" db="EMBL/GenBank/DDBJ databases">
        <title>Muricauda nanhaiensis sp. nov., isolated from seawater of the South China Sea.</title>
        <authorList>
            <person name="Dang Y."/>
        </authorList>
    </citation>
    <scope>NUCLEOTIDE SEQUENCE [LARGE SCALE GENOMIC DNA]</scope>
    <source>
        <strain evidence="2 3">SM1704</strain>
    </source>
</reference>
<dbReference type="Proteomes" id="UP000261828">
    <property type="component" value="Unassembled WGS sequence"/>
</dbReference>
<dbReference type="InterPro" id="IPR016024">
    <property type="entry name" value="ARM-type_fold"/>
</dbReference>
<evidence type="ECO:0000313" key="2">
    <source>
        <dbReference type="EMBL" id="RDY60044.1"/>
    </source>
</evidence>
<accession>A0A371JRB5</accession>
<dbReference type="SUPFAM" id="SSF48371">
    <property type="entry name" value="ARM repeat"/>
    <property type="match status" value="1"/>
</dbReference>